<dbReference type="HOGENOM" id="CLU_1018300_0_0_0"/>
<keyword evidence="3" id="KW-1185">Reference proteome</keyword>
<dbReference type="SUPFAM" id="SSF55729">
    <property type="entry name" value="Acyl-CoA N-acyltransferases (Nat)"/>
    <property type="match status" value="1"/>
</dbReference>
<geneLocation type="plasmid" evidence="2 3">
    <name>P4</name>
</geneLocation>
<evidence type="ECO:0000313" key="3">
    <source>
        <dbReference type="Proteomes" id="UP000007575"/>
    </source>
</evidence>
<dbReference type="Gene3D" id="3.40.630.30">
    <property type="match status" value="1"/>
</dbReference>
<dbReference type="KEGG" id="dgo:DGo_PD0064"/>
<reference evidence="2 3" key="1">
    <citation type="journal article" date="2012" name="PLoS ONE">
        <title>Genome sequence and transcriptome analysis of the radioresistant bacterium Deinococcus gobiensis: insights into the extreme environmental adaptations.</title>
        <authorList>
            <person name="Yuan M."/>
            <person name="Chen M."/>
            <person name="Zhang W."/>
            <person name="Lu W."/>
            <person name="Wang J."/>
            <person name="Yang M."/>
            <person name="Zhao P."/>
            <person name="Tang R."/>
            <person name="Li X."/>
            <person name="Hao Y."/>
            <person name="Zhou Z."/>
            <person name="Zhan Y."/>
            <person name="Yu H."/>
            <person name="Teng C."/>
            <person name="Yan Y."/>
            <person name="Ping S."/>
            <person name="Wang Y."/>
            <person name="Lin M."/>
        </authorList>
    </citation>
    <scope>NUCLEOTIDE SEQUENCE [LARGE SCALE GENOMIC DNA]</scope>
    <source>
        <strain evidence="3">DSM 21396 / JCM 16679 / CGMCC 1.7299 / I-0</strain>
        <plasmid evidence="2">P4</plasmid>
    </source>
</reference>
<dbReference type="InterPro" id="IPR016181">
    <property type="entry name" value="Acyl_CoA_acyltransferase"/>
</dbReference>
<evidence type="ECO:0000313" key="2">
    <source>
        <dbReference type="EMBL" id="AFD28138.1"/>
    </source>
</evidence>
<dbReference type="GO" id="GO:0016747">
    <property type="term" value="F:acyltransferase activity, transferring groups other than amino-acyl groups"/>
    <property type="evidence" value="ECO:0007669"/>
    <property type="project" value="InterPro"/>
</dbReference>
<proteinExistence type="predicted"/>
<feature type="domain" description="N-acetyltransferase" evidence="1">
    <location>
        <begin position="124"/>
        <end position="263"/>
    </location>
</feature>
<organism evidence="2 3">
    <name type="scientific">Deinococcus gobiensis (strain DSM 21396 / JCM 16679 / CGMCC 1.7299 / I-0)</name>
    <dbReference type="NCBI Taxonomy" id="745776"/>
    <lineage>
        <taxon>Bacteria</taxon>
        <taxon>Thermotogati</taxon>
        <taxon>Deinococcota</taxon>
        <taxon>Deinococci</taxon>
        <taxon>Deinococcales</taxon>
        <taxon>Deinococcaceae</taxon>
        <taxon>Deinococcus</taxon>
    </lineage>
</organism>
<dbReference type="EMBL" id="CP002195">
    <property type="protein sequence ID" value="AFD28138.1"/>
    <property type="molecule type" value="Genomic_DNA"/>
</dbReference>
<name>H8H3P1_DEIGI</name>
<dbReference type="InterPro" id="IPR000182">
    <property type="entry name" value="GNAT_dom"/>
</dbReference>
<gene>
    <name evidence="2" type="ordered locus">DGo_PD0064</name>
</gene>
<dbReference type="AlphaFoldDB" id="H8H3P1"/>
<dbReference type="Proteomes" id="UP000007575">
    <property type="component" value="Plasmid P4"/>
</dbReference>
<dbReference type="Pfam" id="PF00583">
    <property type="entry name" value="Acetyltransf_1"/>
    <property type="match status" value="1"/>
</dbReference>
<evidence type="ECO:0000259" key="1">
    <source>
        <dbReference type="PROSITE" id="PS51186"/>
    </source>
</evidence>
<sequence length="263" mass="28073">MEALPALSTLYGTSPEAFRQVTESLTSLCIADDDGELLGVLGLRLPTHCGSEVMGGALPGENRHCVAVALLQNALKREPHLVAYGEEEFFPENALQAAGFSVISAHTKMTGPLPTGQIELPAGYRLVPLDEVQEIHDRLLAQEAYLDQPGHTVATLDAVVPNAYGSDDRLGFLAYAAGGPPVGVVRVWLEDGELSLGNPGVHHAHRGTGLRQSLLLAACAAARQRGATRLVVQSWGETEADRRADQELGLQLETSVPIYGTRR</sequence>
<protein>
    <recommendedName>
        <fullName evidence="1">N-acetyltransferase domain-containing protein</fullName>
    </recommendedName>
</protein>
<dbReference type="PROSITE" id="PS51186">
    <property type="entry name" value="GNAT"/>
    <property type="match status" value="1"/>
</dbReference>
<keyword evidence="2" id="KW-0614">Plasmid</keyword>
<accession>H8H3P1</accession>